<sequence length="317" mass="33576">MLLSFPRMLLLSFSLVLSVGGDEARALDLDLPGASVETASRDDSLSAQPFPTSTYQGDATQMVMAEGAVMHHAYRLPGTSLTAFQLIDPLRKQLETAGFRIAFACADNLCGGFDFRYLLDLLPEPAMHVDLGNFQYLLAQHPDGRTIAIVTSRATSAGFVHISTVTPSDTPDVELIAPSPGPETPAGTLPPNRDVIATLEARGRVVLDDLSFETGATELGAGPFASLTQIAAYLTAHPLTKIVLVGHTDTVGGLANNTSLSRKRAEAVRARMISAHGVSPDQVSAEGIGYLAPRVSNATPKGRETNRRVEAVIASTQ</sequence>
<gene>
    <name evidence="4" type="ORF">SAMN04488117_106148</name>
</gene>
<evidence type="ECO:0000313" key="4">
    <source>
        <dbReference type="EMBL" id="SDF68685.1"/>
    </source>
</evidence>
<keyword evidence="2" id="KW-0732">Signal</keyword>
<organism evidence="4 5">
    <name type="scientific">Celeribacter baekdonensis</name>
    <dbReference type="NCBI Taxonomy" id="875171"/>
    <lineage>
        <taxon>Bacteria</taxon>
        <taxon>Pseudomonadati</taxon>
        <taxon>Pseudomonadota</taxon>
        <taxon>Alphaproteobacteria</taxon>
        <taxon>Rhodobacterales</taxon>
        <taxon>Roseobacteraceae</taxon>
        <taxon>Celeribacter</taxon>
    </lineage>
</organism>
<evidence type="ECO:0000259" key="3">
    <source>
        <dbReference type="PROSITE" id="PS51123"/>
    </source>
</evidence>
<dbReference type="Pfam" id="PF00691">
    <property type="entry name" value="OmpA"/>
    <property type="match status" value="1"/>
</dbReference>
<dbReference type="AlphaFoldDB" id="A0A1G7N3M0"/>
<dbReference type="PANTHER" id="PTHR30329">
    <property type="entry name" value="STATOR ELEMENT OF FLAGELLAR MOTOR COMPLEX"/>
    <property type="match status" value="1"/>
</dbReference>
<dbReference type="InterPro" id="IPR050330">
    <property type="entry name" value="Bact_OuterMem_StrucFunc"/>
</dbReference>
<evidence type="ECO:0000256" key="1">
    <source>
        <dbReference type="PROSITE-ProRule" id="PRU00473"/>
    </source>
</evidence>
<feature type="signal peptide" evidence="2">
    <location>
        <begin position="1"/>
        <end position="18"/>
    </location>
</feature>
<dbReference type="CDD" id="cd07185">
    <property type="entry name" value="OmpA_C-like"/>
    <property type="match status" value="1"/>
</dbReference>
<reference evidence="4 5" key="1">
    <citation type="submission" date="2016-10" db="EMBL/GenBank/DDBJ databases">
        <authorList>
            <person name="de Groot N.N."/>
        </authorList>
    </citation>
    <scope>NUCLEOTIDE SEQUENCE [LARGE SCALE GENOMIC DNA]</scope>
    <source>
        <strain evidence="4 5">DSM 27375</strain>
    </source>
</reference>
<protein>
    <submittedName>
        <fullName evidence="4">OmpA-OmpF porin, OOP family</fullName>
    </submittedName>
</protein>
<dbReference type="InterPro" id="IPR006665">
    <property type="entry name" value="OmpA-like"/>
</dbReference>
<dbReference type="RefSeq" id="WP_083351796.1">
    <property type="nucleotide sequence ID" value="NZ_FNBL01000006.1"/>
</dbReference>
<dbReference type="EMBL" id="FNBL01000006">
    <property type="protein sequence ID" value="SDF68685.1"/>
    <property type="molecule type" value="Genomic_DNA"/>
</dbReference>
<accession>A0A1G7N3M0</accession>
<dbReference type="Gene3D" id="3.30.1330.60">
    <property type="entry name" value="OmpA-like domain"/>
    <property type="match status" value="1"/>
</dbReference>
<dbReference type="OrthoDB" id="9792021at2"/>
<dbReference type="GO" id="GO:0016020">
    <property type="term" value="C:membrane"/>
    <property type="evidence" value="ECO:0007669"/>
    <property type="project" value="UniProtKB-UniRule"/>
</dbReference>
<feature type="domain" description="OmpA-like" evidence="3">
    <location>
        <begin position="199"/>
        <end position="317"/>
    </location>
</feature>
<feature type="chain" id="PRO_5010237951" evidence="2">
    <location>
        <begin position="19"/>
        <end position="317"/>
    </location>
</feature>
<evidence type="ECO:0000256" key="2">
    <source>
        <dbReference type="SAM" id="SignalP"/>
    </source>
</evidence>
<dbReference type="Proteomes" id="UP000182284">
    <property type="component" value="Unassembled WGS sequence"/>
</dbReference>
<name>A0A1G7N3M0_9RHOB</name>
<evidence type="ECO:0000313" key="5">
    <source>
        <dbReference type="Proteomes" id="UP000182284"/>
    </source>
</evidence>
<dbReference type="PANTHER" id="PTHR30329:SF21">
    <property type="entry name" value="LIPOPROTEIN YIAD-RELATED"/>
    <property type="match status" value="1"/>
</dbReference>
<dbReference type="PROSITE" id="PS51123">
    <property type="entry name" value="OMPA_2"/>
    <property type="match status" value="1"/>
</dbReference>
<dbReference type="SUPFAM" id="SSF103088">
    <property type="entry name" value="OmpA-like"/>
    <property type="match status" value="1"/>
</dbReference>
<proteinExistence type="predicted"/>
<keyword evidence="1" id="KW-0472">Membrane</keyword>
<dbReference type="InterPro" id="IPR036737">
    <property type="entry name" value="OmpA-like_sf"/>
</dbReference>